<feature type="region of interest" description="Disordered" evidence="1">
    <location>
        <begin position="411"/>
        <end position="432"/>
    </location>
</feature>
<dbReference type="InParanoid" id="A0A4Q1BBW8"/>
<feature type="compositionally biased region" description="Polar residues" evidence="1">
    <location>
        <begin position="418"/>
        <end position="432"/>
    </location>
</feature>
<feature type="compositionally biased region" description="Acidic residues" evidence="1">
    <location>
        <begin position="164"/>
        <end position="178"/>
    </location>
</feature>
<evidence type="ECO:0000313" key="3">
    <source>
        <dbReference type="Proteomes" id="UP000289152"/>
    </source>
</evidence>
<name>A0A4Q1BBW8_TREME</name>
<reference evidence="2 3" key="1">
    <citation type="submission" date="2016-06" db="EMBL/GenBank/DDBJ databases">
        <title>Evolution of pathogenesis and genome organization in the Tremellales.</title>
        <authorList>
            <person name="Cuomo C."/>
            <person name="Litvintseva A."/>
            <person name="Heitman J."/>
            <person name="Chen Y."/>
            <person name="Sun S."/>
            <person name="Springer D."/>
            <person name="Dromer F."/>
            <person name="Young S."/>
            <person name="Zeng Q."/>
            <person name="Chapman S."/>
            <person name="Gujja S."/>
            <person name="Saif S."/>
            <person name="Birren B."/>
        </authorList>
    </citation>
    <scope>NUCLEOTIDE SEQUENCE [LARGE SCALE GENOMIC DNA]</scope>
    <source>
        <strain evidence="2 3">ATCC 28783</strain>
    </source>
</reference>
<dbReference type="EMBL" id="SDIL01000101">
    <property type="protein sequence ID" value="RXK36322.1"/>
    <property type="molecule type" value="Genomic_DNA"/>
</dbReference>
<dbReference type="Proteomes" id="UP000289152">
    <property type="component" value="Unassembled WGS sequence"/>
</dbReference>
<protein>
    <submittedName>
        <fullName evidence="2">Uncharacterized protein</fullName>
    </submittedName>
</protein>
<feature type="region of interest" description="Disordered" evidence="1">
    <location>
        <begin position="156"/>
        <end position="178"/>
    </location>
</feature>
<keyword evidence="3" id="KW-1185">Reference proteome</keyword>
<dbReference type="AlphaFoldDB" id="A0A4Q1BBW8"/>
<sequence>MSTTQFSRRSIIAQRIDVGSVAPQSSRVLEWLESLDEMKNRASTEPPSKSKAVPSSIEVSPWLQALAEMSVLIGRIDGEQHVMVTPALPQTVIDLCKAGKECTLKDLQDSLGMVHDLTPRWPFVRKQIKASFVDPEGNVEEDYQIVEIEGKAVVLEKDQRSEMDPDNSGDDAEMEESQIPDGSITQELHELNGHLLIRFDDSIDFRLPQVTLWTKLSPLHPYCAAVECEVRNLETVLTQLQKGELGDVQMEYMTHWLLCYTTHIASLVDIFKDWGKEMLEEIADEEKRWWITCFPEDQTQVSDDESSAIASTISKDLTRLSETQLENQLLRLLNISDSFKGLLDNEYGIPFTPADNPTEKVDLTLTTEESKAAGKQERELNFIELCTEACVEDPALATWDYILSRLQGIASSDADPSKLSSQSQGMSETEDP</sequence>
<proteinExistence type="predicted"/>
<evidence type="ECO:0000313" key="2">
    <source>
        <dbReference type="EMBL" id="RXK36322.1"/>
    </source>
</evidence>
<gene>
    <name evidence="2" type="ORF">M231_06407</name>
</gene>
<accession>A0A4Q1BBW8</accession>
<dbReference type="VEuPathDB" id="FungiDB:TREMEDRAFT_63675"/>
<organism evidence="2 3">
    <name type="scientific">Tremella mesenterica</name>
    <name type="common">Jelly fungus</name>
    <dbReference type="NCBI Taxonomy" id="5217"/>
    <lineage>
        <taxon>Eukaryota</taxon>
        <taxon>Fungi</taxon>
        <taxon>Dikarya</taxon>
        <taxon>Basidiomycota</taxon>
        <taxon>Agaricomycotina</taxon>
        <taxon>Tremellomycetes</taxon>
        <taxon>Tremellales</taxon>
        <taxon>Tremellaceae</taxon>
        <taxon>Tremella</taxon>
    </lineage>
</organism>
<evidence type="ECO:0000256" key="1">
    <source>
        <dbReference type="SAM" id="MobiDB-lite"/>
    </source>
</evidence>
<comment type="caution">
    <text evidence="2">The sequence shown here is derived from an EMBL/GenBank/DDBJ whole genome shotgun (WGS) entry which is preliminary data.</text>
</comment>